<reference evidence="1" key="1">
    <citation type="submission" date="2019-08" db="EMBL/GenBank/DDBJ databases">
        <authorList>
            <person name="Kucharzyk K."/>
            <person name="Murdoch R.W."/>
            <person name="Higgins S."/>
            <person name="Loffler F."/>
        </authorList>
    </citation>
    <scope>NUCLEOTIDE SEQUENCE</scope>
</reference>
<gene>
    <name evidence="1" type="ORF">SDC9_95372</name>
</gene>
<accession>A0A645A6T4</accession>
<evidence type="ECO:0008006" key="2">
    <source>
        <dbReference type="Google" id="ProtNLM"/>
    </source>
</evidence>
<organism evidence="1">
    <name type="scientific">bioreactor metagenome</name>
    <dbReference type="NCBI Taxonomy" id="1076179"/>
    <lineage>
        <taxon>unclassified sequences</taxon>
        <taxon>metagenomes</taxon>
        <taxon>ecological metagenomes</taxon>
    </lineage>
</organism>
<evidence type="ECO:0000313" key="1">
    <source>
        <dbReference type="EMBL" id="MPM48646.1"/>
    </source>
</evidence>
<comment type="caution">
    <text evidence="1">The sequence shown here is derived from an EMBL/GenBank/DDBJ whole genome shotgun (WGS) entry which is preliminary data.</text>
</comment>
<dbReference type="AlphaFoldDB" id="A0A645A6T4"/>
<proteinExistence type="predicted"/>
<dbReference type="Pfam" id="PF13376">
    <property type="entry name" value="OmdA"/>
    <property type="match status" value="1"/>
</dbReference>
<dbReference type="EMBL" id="VSSQ01012191">
    <property type="protein sequence ID" value="MPM48646.1"/>
    <property type="molecule type" value="Genomic_DNA"/>
</dbReference>
<protein>
    <recommendedName>
        <fullName evidence="2">Bacteriocin-protection protein, YdeI/OmpD-associated family</fullName>
    </recommendedName>
</protein>
<name>A0A645A6T4_9ZZZZ</name>
<sequence length="216" mass="24663">MTGMHDAFKEHHASPEMEGELVMTESGFPEEWLSLRNPQEWHDWLAQKHDQKDQIWLKIKKAHVKGEGVLLAEAVEEALCFGWIDGKMYSLDKESFIIRMTPRRPGSVWSLVNRKRAEALMAAGRMTEAGLAAIQAAKTNGKWQAAYSSKEVPELPEELEQAFKDDPLARACFEGWPTGEKAHYLFWIAHAKRPDTRKKRIAETLERAQAKKKPSP</sequence>